<dbReference type="AlphaFoldDB" id="A0A1Y3BAE7"/>
<comment type="caution">
    <text evidence="1">The sequence shown here is derived from an EMBL/GenBank/DDBJ whole genome shotgun (WGS) entry which is preliminary data.</text>
</comment>
<keyword evidence="2" id="KW-1185">Reference proteome</keyword>
<proteinExistence type="predicted"/>
<gene>
    <name evidence="1" type="ORF">BLA29_014499</name>
</gene>
<evidence type="ECO:0000313" key="2">
    <source>
        <dbReference type="Proteomes" id="UP000194236"/>
    </source>
</evidence>
<dbReference type="EMBL" id="MUJZ01034785">
    <property type="protein sequence ID" value="OTF77004.1"/>
    <property type="molecule type" value="Genomic_DNA"/>
</dbReference>
<evidence type="ECO:0000313" key="1">
    <source>
        <dbReference type="EMBL" id="OTF77004.1"/>
    </source>
</evidence>
<name>A0A1Y3BAE7_EURMA</name>
<accession>A0A1Y3BAE7</accession>
<sequence>MVTLRLEYRCELGTESTRRCGLIVRRSIVI</sequence>
<organism evidence="1 2">
    <name type="scientific">Euroglyphus maynei</name>
    <name type="common">Mayne's house dust mite</name>
    <dbReference type="NCBI Taxonomy" id="6958"/>
    <lineage>
        <taxon>Eukaryota</taxon>
        <taxon>Metazoa</taxon>
        <taxon>Ecdysozoa</taxon>
        <taxon>Arthropoda</taxon>
        <taxon>Chelicerata</taxon>
        <taxon>Arachnida</taxon>
        <taxon>Acari</taxon>
        <taxon>Acariformes</taxon>
        <taxon>Sarcoptiformes</taxon>
        <taxon>Astigmata</taxon>
        <taxon>Psoroptidia</taxon>
        <taxon>Analgoidea</taxon>
        <taxon>Pyroglyphidae</taxon>
        <taxon>Pyroglyphinae</taxon>
        <taxon>Euroglyphus</taxon>
    </lineage>
</organism>
<reference evidence="1 2" key="1">
    <citation type="submission" date="2017-03" db="EMBL/GenBank/DDBJ databases">
        <title>Genome Survey of Euroglyphus maynei.</title>
        <authorList>
            <person name="Arlian L.G."/>
            <person name="Morgan M.S."/>
            <person name="Rider S.D."/>
        </authorList>
    </citation>
    <scope>NUCLEOTIDE SEQUENCE [LARGE SCALE GENOMIC DNA]</scope>
    <source>
        <strain evidence="1">Arlian Lab</strain>
        <tissue evidence="1">Whole body</tissue>
    </source>
</reference>
<protein>
    <submittedName>
        <fullName evidence="1">Uncharacterized protein</fullName>
    </submittedName>
</protein>
<dbReference type="Proteomes" id="UP000194236">
    <property type="component" value="Unassembled WGS sequence"/>
</dbReference>